<dbReference type="InterPro" id="IPR008983">
    <property type="entry name" value="Tumour_necrosis_fac-like_dom"/>
</dbReference>
<feature type="coiled-coil region" evidence="7">
    <location>
        <begin position="160"/>
        <end position="187"/>
    </location>
</feature>
<dbReference type="InterPro" id="IPR001073">
    <property type="entry name" value="C1q_dom"/>
</dbReference>
<dbReference type="Pfam" id="PF07546">
    <property type="entry name" value="EMI"/>
    <property type="match status" value="1"/>
</dbReference>
<dbReference type="InterPro" id="IPR011489">
    <property type="entry name" value="EMI_domain"/>
</dbReference>
<keyword evidence="4" id="KW-0732">Signal</keyword>
<evidence type="ECO:0000313" key="11">
    <source>
        <dbReference type="Ensembl" id="ENSORLP00015004248.1"/>
    </source>
</evidence>
<evidence type="ECO:0000313" key="12">
    <source>
        <dbReference type="Proteomes" id="UP000265200"/>
    </source>
</evidence>
<evidence type="ECO:0000256" key="6">
    <source>
        <dbReference type="ARBA" id="ARBA00023157"/>
    </source>
</evidence>
<dbReference type="AlphaFoldDB" id="A0A3P9H9K4"/>
<evidence type="ECO:0000256" key="2">
    <source>
        <dbReference type="ARBA" id="ARBA00022525"/>
    </source>
</evidence>
<keyword evidence="3" id="KW-0272">Extracellular matrix</keyword>
<dbReference type="SUPFAM" id="SSF58113">
    <property type="entry name" value="Apolipoprotein A-I"/>
    <property type="match status" value="1"/>
</dbReference>
<feature type="coiled-coil region" evidence="7">
    <location>
        <begin position="378"/>
        <end position="406"/>
    </location>
</feature>
<dbReference type="Proteomes" id="UP000265200">
    <property type="component" value="Chromosome 17"/>
</dbReference>
<evidence type="ECO:0000256" key="8">
    <source>
        <dbReference type="SAM" id="MobiDB-lite"/>
    </source>
</evidence>
<accession>A0A3P9H9K4</accession>
<dbReference type="PROSITE" id="PS51041">
    <property type="entry name" value="EMI"/>
    <property type="match status" value="1"/>
</dbReference>
<evidence type="ECO:0000256" key="1">
    <source>
        <dbReference type="ARBA" id="ARBA00004498"/>
    </source>
</evidence>
<reference evidence="11" key="3">
    <citation type="submission" date="2025-08" db="UniProtKB">
        <authorList>
            <consortium name="Ensembl"/>
        </authorList>
    </citation>
    <scope>IDENTIFICATION</scope>
    <source>
        <strain evidence="11">HSOK</strain>
    </source>
</reference>
<comment type="subcellular location">
    <subcellularLocation>
        <location evidence="1">Secreted</location>
        <location evidence="1">Extracellular space</location>
        <location evidence="1">Extracellular matrix</location>
    </subcellularLocation>
</comment>
<feature type="domain" description="EMI" evidence="10">
    <location>
        <begin position="1"/>
        <end position="57"/>
    </location>
</feature>
<feature type="region of interest" description="Disordered" evidence="8">
    <location>
        <begin position="702"/>
        <end position="832"/>
    </location>
</feature>
<sequence length="975" mass="107068">RNVSCVVQGSAERLQEPVLAPCPYTTRFRPTYKIGYKAITELEWRCCPGHTGPDCKDAKPTQDRTTAQGAQSYRPPNPGYSTRHTQPTDKTRFLEGEVQRLSQTVLDLQSTLTGLTASLRSDLQDDTRKMLAKLLNDMRHPQSANAAGAEETPAVLDGVLEKIVARLDDMNNSLKSKEDALEDLRGIITSHEGQIRVLMDASQSQTPVIPEFDVIQTYVDGKLEKLKAELSQTMKEEVAKLQGSCNDKIQIVQKTCNEGRDQVSARLTKLVETTEADLRRDIRALRLHMAAADGPVQTQRLADPPQQEGEGSGDHKDLWREIDRIAEAHRILNVRVDNELGHLSRLQEGHDFGLLVEELEARINITEQNAETHCFYIEEKLTKTISDEVSELRQLLNERLKNLEDRSTTTVADVDKNSFPGTIKDSVTALETEVSKNKALIDGLGEKVNAFGDVCSAGCSGVKVREGGSVLSPEAEGNVSKDLKRHRNELDVLSTNVRSNTDKLKQLEEFVGRGAVGTARHMKMMEDFQKGQINLQNNMLSLAGTVKRLGDSQVNYDRDIHRINSTCCYEGPRGPGGRTQTLWAPADTSSHQVTELRNKLDTLRLEMSSQLMHSRLNAQGLSALDQRVSELENMCGKLDGVADNVRNLKEGLGRHVVDLQHRVYRVNATCGSHGANIAYLQNVSVYVLLKWMVECGKKEGECPAIPTPRPPPQRQRQPESPQRHTGTGREQPPPGRPSPPPRPGPAGPPQGPQSQRAGKHGGRESATPAQPGEQPPAAPGEPNAGPHRRRTPTAPDEHPTTTQEFRASPRPNPRYEPGPPKGDPLRTPVADGAFAGPFSFSVGLTQQPPFTGDFGFIRFNRVLVNDGGHYDPHTGIFSVPQDGRYLVSGLLTAQRGERVEAVLSVSDRSVQRLQSSEAAGACSCGGSVSFSLILPLRKGDRVGLMRTGGELATGEAREILSTYSAVFLYAPQARR</sequence>
<dbReference type="FunFam" id="2.60.120.40:FF:000035">
    <property type="entry name" value="Elastin microfibril interfacer 2a"/>
    <property type="match status" value="1"/>
</dbReference>
<evidence type="ECO:0000256" key="5">
    <source>
        <dbReference type="ARBA" id="ARBA00023054"/>
    </source>
</evidence>
<dbReference type="PROSITE" id="PS50871">
    <property type="entry name" value="C1Q"/>
    <property type="match status" value="1"/>
</dbReference>
<reference key="1">
    <citation type="journal article" date="2007" name="Nature">
        <title>The medaka draft genome and insights into vertebrate genome evolution.</title>
        <authorList>
            <person name="Kasahara M."/>
            <person name="Naruse K."/>
            <person name="Sasaki S."/>
            <person name="Nakatani Y."/>
            <person name="Qu W."/>
            <person name="Ahsan B."/>
            <person name="Yamada T."/>
            <person name="Nagayasu Y."/>
            <person name="Doi K."/>
            <person name="Kasai Y."/>
            <person name="Jindo T."/>
            <person name="Kobayashi D."/>
            <person name="Shimada A."/>
            <person name="Toyoda A."/>
            <person name="Kuroki Y."/>
            <person name="Fujiyama A."/>
            <person name="Sasaki T."/>
            <person name="Shimizu A."/>
            <person name="Asakawa S."/>
            <person name="Shimizu N."/>
            <person name="Hashimoto S."/>
            <person name="Yang J."/>
            <person name="Lee Y."/>
            <person name="Matsushima K."/>
            <person name="Sugano S."/>
            <person name="Sakaizumi M."/>
            <person name="Narita T."/>
            <person name="Ohishi K."/>
            <person name="Haga S."/>
            <person name="Ohta F."/>
            <person name="Nomoto H."/>
            <person name="Nogata K."/>
            <person name="Morishita T."/>
            <person name="Endo T."/>
            <person name="Shin-I T."/>
            <person name="Takeda H."/>
            <person name="Morishita S."/>
            <person name="Kohara Y."/>
        </authorList>
    </citation>
    <scope>NUCLEOTIDE SEQUENCE [LARGE SCALE GENOMIC DNA]</scope>
    <source>
        <strain>Hd-rR</strain>
    </source>
</reference>
<name>A0A3P9H9K4_ORYLA</name>
<dbReference type="SMART" id="SM00110">
    <property type="entry name" value="C1Q"/>
    <property type="match status" value="1"/>
</dbReference>
<feature type="compositionally biased region" description="Pro residues" evidence="8">
    <location>
        <begin position="810"/>
        <end position="822"/>
    </location>
</feature>
<dbReference type="InterPro" id="IPR050392">
    <property type="entry name" value="Collagen/C1q_domain"/>
</dbReference>
<evidence type="ECO:0000259" key="9">
    <source>
        <dbReference type="PROSITE" id="PS50871"/>
    </source>
</evidence>
<reference evidence="11" key="4">
    <citation type="submission" date="2025-09" db="UniProtKB">
        <authorList>
            <consortium name="Ensembl"/>
        </authorList>
    </citation>
    <scope>IDENTIFICATION</scope>
    <source>
        <strain evidence="11">HSOK</strain>
    </source>
</reference>
<evidence type="ECO:0000256" key="7">
    <source>
        <dbReference type="SAM" id="Coils"/>
    </source>
</evidence>
<protein>
    <submittedName>
        <fullName evidence="11">Elastin microfibril interfacer 2a</fullName>
    </submittedName>
</protein>
<evidence type="ECO:0000256" key="4">
    <source>
        <dbReference type="ARBA" id="ARBA00022729"/>
    </source>
</evidence>
<feature type="region of interest" description="Disordered" evidence="8">
    <location>
        <begin position="295"/>
        <end position="316"/>
    </location>
</feature>
<feature type="compositionally biased region" description="Basic and acidic residues" evidence="8">
    <location>
        <begin position="53"/>
        <end position="62"/>
    </location>
</feature>
<dbReference type="PANTHER" id="PTHR15427">
    <property type="entry name" value="EMILIN ELASTIN MICROFIBRIL INTERFACE-LOCATED PROTEIN ELASTIN MICROFIBRIL INTERFACER"/>
    <property type="match status" value="1"/>
</dbReference>
<dbReference type="PRINTS" id="PR00007">
    <property type="entry name" value="COMPLEMNTC1Q"/>
</dbReference>
<proteinExistence type="predicted"/>
<dbReference type="SUPFAM" id="SSF49842">
    <property type="entry name" value="TNF-like"/>
    <property type="match status" value="1"/>
</dbReference>
<organism evidence="11 12">
    <name type="scientific">Oryzias latipes</name>
    <name type="common">Japanese rice fish</name>
    <name type="synonym">Japanese killifish</name>
    <dbReference type="NCBI Taxonomy" id="8090"/>
    <lineage>
        <taxon>Eukaryota</taxon>
        <taxon>Metazoa</taxon>
        <taxon>Chordata</taxon>
        <taxon>Craniata</taxon>
        <taxon>Vertebrata</taxon>
        <taxon>Euteleostomi</taxon>
        <taxon>Actinopterygii</taxon>
        <taxon>Neopterygii</taxon>
        <taxon>Teleostei</taxon>
        <taxon>Neoteleostei</taxon>
        <taxon>Acanthomorphata</taxon>
        <taxon>Ovalentaria</taxon>
        <taxon>Atherinomorphae</taxon>
        <taxon>Beloniformes</taxon>
        <taxon>Adrianichthyidae</taxon>
        <taxon>Oryziinae</taxon>
        <taxon>Oryzias</taxon>
    </lineage>
</organism>
<reference evidence="11 12" key="2">
    <citation type="submission" date="2017-04" db="EMBL/GenBank/DDBJ databases">
        <title>CpG methylation of centromeres and impact of large insertions on vertebrate speciation.</title>
        <authorList>
            <person name="Ichikawa K."/>
            <person name="Yoshimura J."/>
            <person name="Morishita S."/>
        </authorList>
    </citation>
    <scope>NUCLEOTIDE SEQUENCE</scope>
    <source>
        <strain evidence="11 12">HSOK</strain>
    </source>
</reference>
<keyword evidence="6" id="KW-1015">Disulfide bond</keyword>
<dbReference type="PANTHER" id="PTHR15427:SF36">
    <property type="entry name" value="EMILIN-2"/>
    <property type="match status" value="1"/>
</dbReference>
<dbReference type="Ensembl" id="ENSORLT00015007897.1">
    <property type="protein sequence ID" value="ENSORLP00015004248.1"/>
    <property type="gene ID" value="ENSORLG00015005054.1"/>
</dbReference>
<dbReference type="Pfam" id="PF00386">
    <property type="entry name" value="C1q"/>
    <property type="match status" value="1"/>
</dbReference>
<feature type="domain" description="C1q" evidence="9">
    <location>
        <begin position="833"/>
        <end position="974"/>
    </location>
</feature>
<keyword evidence="2" id="KW-0964">Secreted</keyword>
<dbReference type="Gene3D" id="2.60.120.40">
    <property type="match status" value="1"/>
</dbReference>
<evidence type="ECO:0000259" key="10">
    <source>
        <dbReference type="PROSITE" id="PS51041"/>
    </source>
</evidence>
<evidence type="ECO:0000256" key="3">
    <source>
        <dbReference type="ARBA" id="ARBA00022530"/>
    </source>
</evidence>
<feature type="region of interest" description="Disordered" evidence="8">
    <location>
        <begin position="53"/>
        <end position="88"/>
    </location>
</feature>
<keyword evidence="5 7" id="KW-0175">Coiled coil</keyword>
<feature type="compositionally biased region" description="Pro residues" evidence="8">
    <location>
        <begin position="731"/>
        <end position="751"/>
    </location>
</feature>